<keyword evidence="3" id="KW-0949">S-adenosyl-L-methionine</keyword>
<dbReference type="PANTHER" id="PTHR43464">
    <property type="entry name" value="METHYLTRANSFERASE"/>
    <property type="match status" value="1"/>
</dbReference>
<dbReference type="PANTHER" id="PTHR43464:SF19">
    <property type="entry name" value="UBIQUINONE BIOSYNTHESIS O-METHYLTRANSFERASE, MITOCHONDRIAL"/>
    <property type="match status" value="1"/>
</dbReference>
<dbReference type="GO" id="GO:0008168">
    <property type="term" value="F:methyltransferase activity"/>
    <property type="evidence" value="ECO:0007669"/>
    <property type="project" value="UniProtKB-KW"/>
</dbReference>
<dbReference type="Gene3D" id="3.40.50.150">
    <property type="entry name" value="Vaccinia Virus protein VP39"/>
    <property type="match status" value="1"/>
</dbReference>
<dbReference type="CDD" id="cd02440">
    <property type="entry name" value="AdoMet_MTases"/>
    <property type="match status" value="1"/>
</dbReference>
<keyword evidence="2" id="KW-0808">Transferase</keyword>
<dbReference type="InterPro" id="IPR029063">
    <property type="entry name" value="SAM-dependent_MTases_sf"/>
</dbReference>
<evidence type="ECO:0000259" key="4">
    <source>
        <dbReference type="Pfam" id="PF13649"/>
    </source>
</evidence>
<gene>
    <name evidence="5" type="ORF">JF922_06770</name>
</gene>
<evidence type="ECO:0000313" key="6">
    <source>
        <dbReference type="Proteomes" id="UP000612893"/>
    </source>
</evidence>
<evidence type="ECO:0000256" key="2">
    <source>
        <dbReference type="ARBA" id="ARBA00022679"/>
    </source>
</evidence>
<dbReference type="InterPro" id="IPR041698">
    <property type="entry name" value="Methyltransf_25"/>
</dbReference>
<keyword evidence="1 5" id="KW-0489">Methyltransferase</keyword>
<evidence type="ECO:0000313" key="5">
    <source>
        <dbReference type="EMBL" id="MBJ7597772.1"/>
    </source>
</evidence>
<dbReference type="Pfam" id="PF13649">
    <property type="entry name" value="Methyltransf_25"/>
    <property type="match status" value="1"/>
</dbReference>
<keyword evidence="6" id="KW-1185">Reference proteome</keyword>
<comment type="caution">
    <text evidence="5">The sequence shown here is derived from an EMBL/GenBank/DDBJ whole genome shotgun (WGS) entry which is preliminary data.</text>
</comment>
<evidence type="ECO:0000256" key="3">
    <source>
        <dbReference type="ARBA" id="ARBA00022691"/>
    </source>
</evidence>
<reference evidence="5" key="1">
    <citation type="submission" date="2020-10" db="EMBL/GenBank/DDBJ databases">
        <title>Ca. Dormibacterota MAGs.</title>
        <authorList>
            <person name="Montgomery K."/>
        </authorList>
    </citation>
    <scope>NUCLEOTIDE SEQUENCE [LARGE SCALE GENOMIC DNA]</scope>
    <source>
        <strain evidence="5">SC8812_S17_10</strain>
    </source>
</reference>
<evidence type="ECO:0000256" key="1">
    <source>
        <dbReference type="ARBA" id="ARBA00022603"/>
    </source>
</evidence>
<dbReference type="AlphaFoldDB" id="A0A934NCV5"/>
<name>A0A934NCV5_9BACT</name>
<dbReference type="Proteomes" id="UP000612893">
    <property type="component" value="Unassembled WGS sequence"/>
</dbReference>
<protein>
    <submittedName>
        <fullName evidence="5">Class I SAM-dependent methyltransferase</fullName>
    </submittedName>
</protein>
<dbReference type="RefSeq" id="WP_338200257.1">
    <property type="nucleotide sequence ID" value="NZ_JAEKNR010000077.1"/>
</dbReference>
<dbReference type="GO" id="GO:0032259">
    <property type="term" value="P:methylation"/>
    <property type="evidence" value="ECO:0007669"/>
    <property type="project" value="UniProtKB-KW"/>
</dbReference>
<dbReference type="SUPFAM" id="SSF53335">
    <property type="entry name" value="S-adenosyl-L-methionine-dependent methyltransferases"/>
    <property type="match status" value="1"/>
</dbReference>
<feature type="domain" description="Methyltransferase" evidence="4">
    <location>
        <begin position="50"/>
        <end position="145"/>
    </location>
</feature>
<sequence length="233" mass="26075">MIGRDVYRSGRYVEHFRPEDDHNPLRAVYGAKRGDVISSVRGTLAPGGTVLDVGGGPGRMAVPLARDHRVTLADVSAEMLRIAQAAAVEAAVPPGNLTLSELDAGRPLPFPDAGFDRGLCIDLLVHLSQPVGLLRELRRVLRSGGELLVDMTNRSPWWILRYPRALGRRPARWPATWRAGGVPPEWQESVRHYSYAEYREMLAAARFEVVQEWRYGPAWCPMWVLTRCRPMAD</sequence>
<accession>A0A934NCV5</accession>
<organism evidence="5 6">
    <name type="scientific">Candidatus Nephthysia bennettiae</name>
    <dbReference type="NCBI Taxonomy" id="3127016"/>
    <lineage>
        <taxon>Bacteria</taxon>
        <taxon>Bacillati</taxon>
        <taxon>Candidatus Dormiibacterota</taxon>
        <taxon>Candidatus Dormibacteria</taxon>
        <taxon>Candidatus Dormibacterales</taxon>
        <taxon>Candidatus Dormibacteraceae</taxon>
        <taxon>Candidatus Nephthysia</taxon>
    </lineage>
</organism>
<proteinExistence type="predicted"/>
<dbReference type="EMBL" id="JAEKNR010000077">
    <property type="protein sequence ID" value="MBJ7597772.1"/>
    <property type="molecule type" value="Genomic_DNA"/>
</dbReference>